<dbReference type="eggNOG" id="COG0582">
    <property type="taxonomic scope" value="Bacteria"/>
</dbReference>
<keyword evidence="2 4" id="KW-0238">DNA-binding</keyword>
<accession>A0A073ID89</accession>
<feature type="non-terminal residue" evidence="6">
    <location>
        <position position="1"/>
    </location>
</feature>
<evidence type="ECO:0000313" key="7">
    <source>
        <dbReference type="Proteomes" id="UP000027734"/>
    </source>
</evidence>
<dbReference type="EMBL" id="JAMC01000041">
    <property type="protein sequence ID" value="KEJ87704.1"/>
    <property type="molecule type" value="Genomic_DNA"/>
</dbReference>
<gene>
    <name evidence="6" type="ORF">DSW25_11590</name>
</gene>
<reference evidence="6 7" key="1">
    <citation type="submission" date="2014-01" db="EMBL/GenBank/DDBJ databases">
        <title>Sulfitobacter donghicola JCM 14565 Genome Sequencing.</title>
        <authorList>
            <person name="Lai Q."/>
            <person name="Hong Z."/>
        </authorList>
    </citation>
    <scope>NUCLEOTIDE SEQUENCE [LARGE SCALE GENOMIC DNA]</scope>
    <source>
        <strain evidence="6 7">JCM 14565</strain>
    </source>
</reference>
<dbReference type="STRING" id="1300350.Z948_3210"/>
<dbReference type="InterPro" id="IPR011010">
    <property type="entry name" value="DNA_brk_join_enz"/>
</dbReference>
<evidence type="ECO:0000313" key="6">
    <source>
        <dbReference type="EMBL" id="KEJ87704.1"/>
    </source>
</evidence>
<name>A0A073ID89_9RHOB</name>
<dbReference type="Gene3D" id="1.10.150.130">
    <property type="match status" value="1"/>
</dbReference>
<dbReference type="AlphaFoldDB" id="A0A073ID89"/>
<dbReference type="InterPro" id="IPR044068">
    <property type="entry name" value="CB"/>
</dbReference>
<dbReference type="SUPFAM" id="SSF56349">
    <property type="entry name" value="DNA breaking-rejoining enzymes"/>
    <property type="match status" value="1"/>
</dbReference>
<comment type="caution">
    <text evidence="6">The sequence shown here is derived from an EMBL/GenBank/DDBJ whole genome shotgun (WGS) entry which is preliminary data.</text>
</comment>
<dbReference type="PROSITE" id="PS51900">
    <property type="entry name" value="CB"/>
    <property type="match status" value="1"/>
</dbReference>
<dbReference type="GO" id="GO:0015074">
    <property type="term" value="P:DNA integration"/>
    <property type="evidence" value="ECO:0007669"/>
    <property type="project" value="UniProtKB-KW"/>
</dbReference>
<keyword evidence="3" id="KW-0233">DNA recombination</keyword>
<proteinExistence type="predicted"/>
<evidence type="ECO:0000256" key="1">
    <source>
        <dbReference type="ARBA" id="ARBA00022908"/>
    </source>
</evidence>
<dbReference type="Gene3D" id="1.10.443.10">
    <property type="entry name" value="Intergrase catalytic core"/>
    <property type="match status" value="1"/>
</dbReference>
<feature type="non-terminal residue" evidence="6">
    <location>
        <position position="353"/>
    </location>
</feature>
<keyword evidence="7" id="KW-1185">Reference proteome</keyword>
<sequence>DNIDLIRSDLNSHPRKQALQRIFQEQTGQDQLSALEYMQVIDLFVSGKAKAWIEDDPTEALKANVLSSAPSGDPALPSSNLRAIVERMNAIKRTEGIEEKTLRQYLSFAALFEMLMGHDDITQIRQPDVKAFRADLAQMPKNWGKSPKDQASTRDEVMAKAASLPPDKVGLSVGTINRHLDHLNQIADWARDEGLAVDLNLKPSKLRRKETVRARDKRDAFSVEQLHVVFQNPVWTGSHSEHHQTKVGQEIFKNGIYWCPLIGAYTGARREEIAGLAPSDIVESDGVACFSIEDSELRRIKNLSSRRLIPIHSHLIDLGFLDYVQEARRNKQTSLFPELYEAGNDAFGRKVGR</sequence>
<dbReference type="Proteomes" id="UP000027734">
    <property type="component" value="Unassembled WGS sequence"/>
</dbReference>
<keyword evidence="1" id="KW-0229">DNA integration</keyword>
<feature type="domain" description="Core-binding (CB)" evidence="5">
    <location>
        <begin position="79"/>
        <end position="191"/>
    </location>
</feature>
<dbReference type="InterPro" id="IPR013762">
    <property type="entry name" value="Integrase-like_cat_sf"/>
</dbReference>
<dbReference type="GO" id="GO:0006310">
    <property type="term" value="P:DNA recombination"/>
    <property type="evidence" value="ECO:0007669"/>
    <property type="project" value="UniProtKB-KW"/>
</dbReference>
<evidence type="ECO:0000256" key="4">
    <source>
        <dbReference type="PROSITE-ProRule" id="PRU01248"/>
    </source>
</evidence>
<evidence type="ECO:0000256" key="2">
    <source>
        <dbReference type="ARBA" id="ARBA00023125"/>
    </source>
</evidence>
<dbReference type="GO" id="GO:0003677">
    <property type="term" value="F:DNA binding"/>
    <property type="evidence" value="ECO:0007669"/>
    <property type="project" value="UniProtKB-UniRule"/>
</dbReference>
<organism evidence="6 7">
    <name type="scientific">Sulfitobacter donghicola DSW-25 = KCTC 12864 = JCM 14565</name>
    <dbReference type="NCBI Taxonomy" id="1300350"/>
    <lineage>
        <taxon>Bacteria</taxon>
        <taxon>Pseudomonadati</taxon>
        <taxon>Pseudomonadota</taxon>
        <taxon>Alphaproteobacteria</taxon>
        <taxon>Rhodobacterales</taxon>
        <taxon>Roseobacteraceae</taxon>
        <taxon>Sulfitobacter</taxon>
    </lineage>
</organism>
<evidence type="ECO:0000259" key="5">
    <source>
        <dbReference type="PROSITE" id="PS51900"/>
    </source>
</evidence>
<dbReference type="InterPro" id="IPR010998">
    <property type="entry name" value="Integrase_recombinase_N"/>
</dbReference>
<protein>
    <recommendedName>
        <fullName evidence="5">Core-binding (CB) domain-containing protein</fullName>
    </recommendedName>
</protein>
<evidence type="ECO:0000256" key="3">
    <source>
        <dbReference type="ARBA" id="ARBA00023172"/>
    </source>
</evidence>